<feature type="compositionally biased region" description="Low complexity" evidence="1">
    <location>
        <begin position="137"/>
        <end position="146"/>
    </location>
</feature>
<keyword evidence="2" id="KW-0732">Signal</keyword>
<name>A0A9W8A302_9FUNG</name>
<evidence type="ECO:0000313" key="4">
    <source>
        <dbReference type="Proteomes" id="UP001150538"/>
    </source>
</evidence>
<comment type="caution">
    <text evidence="3">The sequence shown here is derived from an EMBL/GenBank/DDBJ whole genome shotgun (WGS) entry which is preliminary data.</text>
</comment>
<organism evidence="3 4">
    <name type="scientific">Mycoemilia scoparia</name>
    <dbReference type="NCBI Taxonomy" id="417184"/>
    <lineage>
        <taxon>Eukaryota</taxon>
        <taxon>Fungi</taxon>
        <taxon>Fungi incertae sedis</taxon>
        <taxon>Zoopagomycota</taxon>
        <taxon>Kickxellomycotina</taxon>
        <taxon>Kickxellomycetes</taxon>
        <taxon>Kickxellales</taxon>
        <taxon>Kickxellaceae</taxon>
        <taxon>Mycoemilia</taxon>
    </lineage>
</organism>
<keyword evidence="4" id="KW-1185">Reference proteome</keyword>
<proteinExistence type="predicted"/>
<feature type="compositionally biased region" description="Low complexity" evidence="1">
    <location>
        <begin position="154"/>
        <end position="167"/>
    </location>
</feature>
<evidence type="ECO:0000313" key="3">
    <source>
        <dbReference type="EMBL" id="KAJ1916314.1"/>
    </source>
</evidence>
<dbReference type="Proteomes" id="UP001150538">
    <property type="component" value="Unassembled WGS sequence"/>
</dbReference>
<sequence length="334" mass="35995">MKVQIGSVLAISFLATSTIAANIPVQYGQVHFAGNTYNNLARRDNDTNNNNPNQPQPGDRDDDDDKDNGGQVPTRRPSQPTINPRPTDKDDNDDDNTKKQPTPTPTDKSTKSDDKGNTTNTGDKDKDTNDDKDTRTKSSPSTSAPASDKDGDSESASQTSESKSASPSPKPKPKPKPKKEKCSNDGAQECTSTGYRHCKKGYWEPGTCKAPDVCMLQKDKTTCVSPEVANAKPCDDEGQTRCIGDLLNEFQMCSNGRWMKSTCDNDNVCKPTDDGKTMCISRDMATKITSIADPGVYVPPNGAGVSNSKEFNNGSWLGLVAILGVSSSIFAAYY</sequence>
<feature type="region of interest" description="Disordered" evidence="1">
    <location>
        <begin position="39"/>
        <end position="187"/>
    </location>
</feature>
<feature type="compositionally biased region" description="Low complexity" evidence="1">
    <location>
        <begin position="47"/>
        <end position="57"/>
    </location>
</feature>
<gene>
    <name evidence="3" type="ORF">H4219_003842</name>
</gene>
<reference evidence="3" key="1">
    <citation type="submission" date="2022-07" db="EMBL/GenBank/DDBJ databases">
        <title>Phylogenomic reconstructions and comparative analyses of Kickxellomycotina fungi.</title>
        <authorList>
            <person name="Reynolds N.K."/>
            <person name="Stajich J.E."/>
            <person name="Barry K."/>
            <person name="Grigoriev I.V."/>
            <person name="Crous P."/>
            <person name="Smith M.E."/>
        </authorList>
    </citation>
    <scope>NUCLEOTIDE SEQUENCE</scope>
    <source>
        <strain evidence="3">NBRC 100468</strain>
    </source>
</reference>
<evidence type="ECO:0000256" key="1">
    <source>
        <dbReference type="SAM" id="MobiDB-lite"/>
    </source>
</evidence>
<feature type="signal peptide" evidence="2">
    <location>
        <begin position="1"/>
        <end position="20"/>
    </location>
</feature>
<evidence type="ECO:0000256" key="2">
    <source>
        <dbReference type="SAM" id="SignalP"/>
    </source>
</evidence>
<accession>A0A9W8A302</accession>
<dbReference type="EMBL" id="JANBPU010000107">
    <property type="protein sequence ID" value="KAJ1916314.1"/>
    <property type="molecule type" value="Genomic_DNA"/>
</dbReference>
<feature type="compositionally biased region" description="Basic and acidic residues" evidence="1">
    <location>
        <begin position="108"/>
        <end position="136"/>
    </location>
</feature>
<protein>
    <submittedName>
        <fullName evidence="3">Uncharacterized protein</fullName>
    </submittedName>
</protein>
<feature type="chain" id="PRO_5040970733" evidence="2">
    <location>
        <begin position="21"/>
        <end position="334"/>
    </location>
</feature>
<dbReference type="AlphaFoldDB" id="A0A9W8A302"/>